<evidence type="ECO:0000313" key="3">
    <source>
        <dbReference type="Proteomes" id="UP000320011"/>
    </source>
</evidence>
<dbReference type="InterPro" id="IPR000073">
    <property type="entry name" value="AB_hydrolase_1"/>
</dbReference>
<organism evidence="2 3">
    <name type="scientific">Amycolatopsis rhizosphaerae</name>
    <dbReference type="NCBI Taxonomy" id="2053003"/>
    <lineage>
        <taxon>Bacteria</taxon>
        <taxon>Bacillati</taxon>
        <taxon>Actinomycetota</taxon>
        <taxon>Actinomycetes</taxon>
        <taxon>Pseudonocardiales</taxon>
        <taxon>Pseudonocardiaceae</taxon>
        <taxon>Amycolatopsis</taxon>
    </lineage>
</organism>
<comment type="caution">
    <text evidence="2">The sequence shown here is derived from an EMBL/GenBank/DDBJ whole genome shotgun (WGS) entry which is preliminary data.</text>
</comment>
<sequence>MTDRVTPGAPFTVLPVPGGVEVLRLACSVGTLTALRARPAGTGHGTALLVPGFTGSKEDFLDLLPLLADHGWDAWAFSQRGQGDSAAPEGESAYTRELFAADAVEVARLVRAATGAGPLHLLGHSFGGTVAQAAALAAPGEFADLVLLCSGPHGWPGRKAAEEDRLRAAGKRTDLWTLDNPERAALDPAELGLVERFVRERSRHTSVDNLLGAIAVLRDPEDHTLALAATGLPVLVAHGVRDSDAWPQPWQRRSAELLGGRYAVIPDAGHLPNQENPAATAALLSG</sequence>
<dbReference type="InterPro" id="IPR029058">
    <property type="entry name" value="AB_hydrolase_fold"/>
</dbReference>
<reference evidence="2 3" key="2">
    <citation type="submission" date="2019-08" db="EMBL/GenBank/DDBJ databases">
        <title>Amycolatopsis acidicola sp. nov., isolated from peat swamp forest soil.</title>
        <authorList>
            <person name="Srisuk N."/>
        </authorList>
    </citation>
    <scope>NUCLEOTIDE SEQUENCE [LARGE SCALE GENOMIC DNA]</scope>
    <source>
        <strain evidence="2 3">TBRC 6029</strain>
    </source>
</reference>
<dbReference type="AlphaFoldDB" id="A0A558BAE3"/>
<dbReference type="Pfam" id="PF12697">
    <property type="entry name" value="Abhydrolase_6"/>
    <property type="match status" value="1"/>
</dbReference>
<dbReference type="PANTHER" id="PTHR43798:SF33">
    <property type="entry name" value="HYDROLASE, PUTATIVE (AFU_ORTHOLOGUE AFUA_2G14860)-RELATED"/>
    <property type="match status" value="1"/>
</dbReference>
<dbReference type="OrthoDB" id="63962at2"/>
<gene>
    <name evidence="2" type="ORF">FNH05_27045</name>
</gene>
<feature type="non-terminal residue" evidence="2">
    <location>
        <position position="286"/>
    </location>
</feature>
<protein>
    <submittedName>
        <fullName evidence="2">Alpha/beta hydrolase</fullName>
    </submittedName>
</protein>
<accession>A0A558BAE3</accession>
<keyword evidence="2" id="KW-0378">Hydrolase</keyword>
<dbReference type="Proteomes" id="UP000320011">
    <property type="component" value="Unassembled WGS sequence"/>
</dbReference>
<dbReference type="PANTHER" id="PTHR43798">
    <property type="entry name" value="MONOACYLGLYCEROL LIPASE"/>
    <property type="match status" value="1"/>
</dbReference>
<proteinExistence type="predicted"/>
<dbReference type="SUPFAM" id="SSF53474">
    <property type="entry name" value="alpha/beta-Hydrolases"/>
    <property type="match status" value="1"/>
</dbReference>
<dbReference type="InterPro" id="IPR050266">
    <property type="entry name" value="AB_hydrolase_sf"/>
</dbReference>
<dbReference type="RefSeq" id="WP_144591549.1">
    <property type="nucleotide sequence ID" value="NZ_VJWX01000354.1"/>
</dbReference>
<evidence type="ECO:0000313" key="2">
    <source>
        <dbReference type="EMBL" id="TVT33464.1"/>
    </source>
</evidence>
<dbReference type="GO" id="GO:0016787">
    <property type="term" value="F:hydrolase activity"/>
    <property type="evidence" value="ECO:0007669"/>
    <property type="project" value="UniProtKB-KW"/>
</dbReference>
<evidence type="ECO:0000259" key="1">
    <source>
        <dbReference type="Pfam" id="PF12697"/>
    </source>
</evidence>
<dbReference type="EMBL" id="VJWX01000354">
    <property type="protein sequence ID" value="TVT33464.1"/>
    <property type="molecule type" value="Genomic_DNA"/>
</dbReference>
<name>A0A558BAE3_9PSEU</name>
<keyword evidence="3" id="KW-1185">Reference proteome</keyword>
<reference evidence="2 3" key="1">
    <citation type="submission" date="2019-07" db="EMBL/GenBank/DDBJ databases">
        <authorList>
            <person name="Duangmal K."/>
            <person name="Teo W.F.A."/>
        </authorList>
    </citation>
    <scope>NUCLEOTIDE SEQUENCE [LARGE SCALE GENOMIC DNA]</scope>
    <source>
        <strain evidence="2 3">TBRC 6029</strain>
    </source>
</reference>
<dbReference type="GO" id="GO:0016020">
    <property type="term" value="C:membrane"/>
    <property type="evidence" value="ECO:0007669"/>
    <property type="project" value="TreeGrafter"/>
</dbReference>
<dbReference type="Gene3D" id="3.40.50.1820">
    <property type="entry name" value="alpha/beta hydrolase"/>
    <property type="match status" value="1"/>
</dbReference>
<feature type="domain" description="AB hydrolase-1" evidence="1">
    <location>
        <begin position="48"/>
        <end position="282"/>
    </location>
</feature>